<protein>
    <submittedName>
        <fullName evidence="2">Uncharacterized protein</fullName>
    </submittedName>
</protein>
<organism evidence="2">
    <name type="scientific">viral metagenome</name>
    <dbReference type="NCBI Taxonomy" id="1070528"/>
    <lineage>
        <taxon>unclassified sequences</taxon>
        <taxon>metagenomes</taxon>
        <taxon>organismal metagenomes</taxon>
    </lineage>
</organism>
<dbReference type="AlphaFoldDB" id="A0A6C0HUP7"/>
<reference evidence="2" key="1">
    <citation type="journal article" date="2020" name="Nature">
        <title>Giant virus diversity and host interactions through global metagenomics.</title>
        <authorList>
            <person name="Schulz F."/>
            <person name="Roux S."/>
            <person name="Paez-Espino D."/>
            <person name="Jungbluth S."/>
            <person name="Walsh D.A."/>
            <person name="Denef V.J."/>
            <person name="McMahon K.D."/>
            <person name="Konstantinidis K.T."/>
            <person name="Eloe-Fadrosh E.A."/>
            <person name="Kyrpides N.C."/>
            <person name="Woyke T."/>
        </authorList>
    </citation>
    <scope>NUCLEOTIDE SEQUENCE</scope>
    <source>
        <strain evidence="2">GVMAG-M-3300023184-16</strain>
    </source>
</reference>
<evidence type="ECO:0000256" key="1">
    <source>
        <dbReference type="SAM" id="Phobius"/>
    </source>
</evidence>
<evidence type="ECO:0000313" key="2">
    <source>
        <dbReference type="EMBL" id="QHT84017.1"/>
    </source>
</evidence>
<sequence length="153" mass="17063">MSLYGIISMSFLTFLVIFLVIIFIFSFAIVGSCRYVPYSKDIMSTNKYNREAFHNLKNEPLGYASASNHQYVDDLKNQELQSSPNSCSCRKISGFNGLFCDSNKDPNNPVDIYSTAQGSSECKSYGYHNSRGFLCLDDNQKKLLTTRGGNASG</sequence>
<keyword evidence="1" id="KW-0472">Membrane</keyword>
<accession>A0A6C0HUP7</accession>
<keyword evidence="1" id="KW-0812">Transmembrane</keyword>
<dbReference type="EMBL" id="MN740015">
    <property type="protein sequence ID" value="QHT84017.1"/>
    <property type="molecule type" value="Genomic_DNA"/>
</dbReference>
<name>A0A6C0HUP7_9ZZZZ</name>
<keyword evidence="1" id="KW-1133">Transmembrane helix</keyword>
<proteinExistence type="predicted"/>
<feature type="transmembrane region" description="Helical" evidence="1">
    <location>
        <begin position="6"/>
        <end position="30"/>
    </location>
</feature>